<dbReference type="PANTHER" id="PTHR43357:SF4">
    <property type="entry name" value="INNER MEMBRANE ABC TRANSPORTER PERMEASE PROTEIN YDCV"/>
    <property type="match status" value="1"/>
</dbReference>
<keyword evidence="4" id="KW-0997">Cell inner membrane</keyword>
<feature type="transmembrane region" description="Helical" evidence="8">
    <location>
        <begin position="257"/>
        <end position="282"/>
    </location>
</feature>
<dbReference type="Pfam" id="PF00528">
    <property type="entry name" value="BPD_transp_1"/>
    <property type="match status" value="1"/>
</dbReference>
<keyword evidence="5 8" id="KW-0812">Transmembrane</keyword>
<keyword evidence="3" id="KW-1003">Cell membrane</keyword>
<dbReference type="GO" id="GO:0055085">
    <property type="term" value="P:transmembrane transport"/>
    <property type="evidence" value="ECO:0007669"/>
    <property type="project" value="InterPro"/>
</dbReference>
<accession>A0A381ZV40</accession>
<feature type="domain" description="ABC transmembrane type-1" evidence="9">
    <location>
        <begin position="91"/>
        <end position="279"/>
    </location>
</feature>
<reference evidence="10" key="1">
    <citation type="submission" date="2018-05" db="EMBL/GenBank/DDBJ databases">
        <authorList>
            <person name="Lanie J.A."/>
            <person name="Ng W.-L."/>
            <person name="Kazmierczak K.M."/>
            <person name="Andrzejewski T.M."/>
            <person name="Davidsen T.M."/>
            <person name="Wayne K.J."/>
            <person name="Tettelin H."/>
            <person name="Glass J.I."/>
            <person name="Rusch D."/>
            <person name="Podicherti R."/>
            <person name="Tsui H.-C.T."/>
            <person name="Winkler M.E."/>
        </authorList>
    </citation>
    <scope>NUCLEOTIDE SEQUENCE</scope>
</reference>
<evidence type="ECO:0000256" key="2">
    <source>
        <dbReference type="ARBA" id="ARBA00022448"/>
    </source>
</evidence>
<dbReference type="InterPro" id="IPR035906">
    <property type="entry name" value="MetI-like_sf"/>
</dbReference>
<sequence length="296" mass="32708">MALPSYTTKGQRVGYYTYLTYCGLVFFFLIAPIFIIIPLSFNQSPFFGFTPEMLRLDPDAFSLRWYRQMLGICREDDIITTVCTNKWMVGTVNSFYIGLSATFFATALGTIAALGLSRPNMPFKGTVMALLISPMIVPLIITAAGIFFFYAKFGLIGTYTGLILAHTALGTPFVVITVTATLTGFDTNLTRASASLGADQMKTFFKVIMPLILPGVISGALFAFITSFDEVVVVLFLGSVEQQTIPRQMWAGIRQEISPVILCMATCLVALSIMLLTSVELLRRRSERLRGIKLRN</sequence>
<proteinExistence type="predicted"/>
<dbReference type="PROSITE" id="PS50928">
    <property type="entry name" value="ABC_TM1"/>
    <property type="match status" value="1"/>
</dbReference>
<evidence type="ECO:0000256" key="8">
    <source>
        <dbReference type="SAM" id="Phobius"/>
    </source>
</evidence>
<evidence type="ECO:0000256" key="3">
    <source>
        <dbReference type="ARBA" id="ARBA00022475"/>
    </source>
</evidence>
<organism evidence="10">
    <name type="scientific">marine metagenome</name>
    <dbReference type="NCBI Taxonomy" id="408172"/>
    <lineage>
        <taxon>unclassified sequences</taxon>
        <taxon>metagenomes</taxon>
        <taxon>ecological metagenomes</taxon>
    </lineage>
</organism>
<feature type="transmembrane region" description="Helical" evidence="8">
    <location>
        <begin position="163"/>
        <end position="185"/>
    </location>
</feature>
<feature type="transmembrane region" description="Helical" evidence="8">
    <location>
        <begin position="18"/>
        <end position="41"/>
    </location>
</feature>
<dbReference type="SUPFAM" id="SSF161098">
    <property type="entry name" value="MetI-like"/>
    <property type="match status" value="1"/>
</dbReference>
<dbReference type="Gene3D" id="1.10.3720.10">
    <property type="entry name" value="MetI-like"/>
    <property type="match status" value="1"/>
</dbReference>
<protein>
    <recommendedName>
        <fullName evidence="9">ABC transmembrane type-1 domain-containing protein</fullName>
    </recommendedName>
</protein>
<evidence type="ECO:0000313" key="10">
    <source>
        <dbReference type="EMBL" id="SVA92712.1"/>
    </source>
</evidence>
<dbReference type="AlphaFoldDB" id="A0A381ZV40"/>
<feature type="transmembrane region" description="Helical" evidence="8">
    <location>
        <begin position="128"/>
        <end position="151"/>
    </location>
</feature>
<dbReference type="PANTHER" id="PTHR43357">
    <property type="entry name" value="INNER MEMBRANE ABC TRANSPORTER PERMEASE PROTEIN YDCV"/>
    <property type="match status" value="1"/>
</dbReference>
<evidence type="ECO:0000256" key="4">
    <source>
        <dbReference type="ARBA" id="ARBA00022519"/>
    </source>
</evidence>
<keyword evidence="2" id="KW-0813">Transport</keyword>
<gene>
    <name evidence="10" type="ORF">METZ01_LOCUS145566</name>
</gene>
<dbReference type="CDD" id="cd06261">
    <property type="entry name" value="TM_PBP2"/>
    <property type="match status" value="1"/>
</dbReference>
<keyword evidence="6 8" id="KW-1133">Transmembrane helix</keyword>
<dbReference type="EMBL" id="UINC01022651">
    <property type="protein sequence ID" value="SVA92712.1"/>
    <property type="molecule type" value="Genomic_DNA"/>
</dbReference>
<evidence type="ECO:0000259" key="9">
    <source>
        <dbReference type="PROSITE" id="PS50928"/>
    </source>
</evidence>
<keyword evidence="7 8" id="KW-0472">Membrane</keyword>
<feature type="transmembrane region" description="Helical" evidence="8">
    <location>
        <begin position="95"/>
        <end position="116"/>
    </location>
</feature>
<dbReference type="InterPro" id="IPR000515">
    <property type="entry name" value="MetI-like"/>
</dbReference>
<evidence type="ECO:0000256" key="5">
    <source>
        <dbReference type="ARBA" id="ARBA00022692"/>
    </source>
</evidence>
<dbReference type="GO" id="GO:0005886">
    <property type="term" value="C:plasma membrane"/>
    <property type="evidence" value="ECO:0007669"/>
    <property type="project" value="UniProtKB-SubCell"/>
</dbReference>
<evidence type="ECO:0000256" key="7">
    <source>
        <dbReference type="ARBA" id="ARBA00023136"/>
    </source>
</evidence>
<feature type="transmembrane region" description="Helical" evidence="8">
    <location>
        <begin position="211"/>
        <end position="237"/>
    </location>
</feature>
<evidence type="ECO:0000256" key="1">
    <source>
        <dbReference type="ARBA" id="ARBA00004429"/>
    </source>
</evidence>
<evidence type="ECO:0000256" key="6">
    <source>
        <dbReference type="ARBA" id="ARBA00022989"/>
    </source>
</evidence>
<name>A0A381ZV40_9ZZZZ</name>
<comment type="subcellular location">
    <subcellularLocation>
        <location evidence="1">Cell inner membrane</location>
        <topology evidence="1">Multi-pass membrane protein</topology>
    </subcellularLocation>
</comment>